<dbReference type="Proteomes" id="UP000030408">
    <property type="component" value="Unassembled WGS sequence"/>
</dbReference>
<sequence>MSFEKVVIFNCGKEEYAVPVEQVVSIEKLGHITPIPHLPGYLLGFARVRGELIPVIDFNRILYNQSSEGDLSRIIVLNTDIVNYGLVVNEAKEIINLTENEIKQVGLVNYSKTRYFTAVANLEERMIACVDPKILVDSLEGIREIIEYLHKLLEDESNQPNL</sequence>
<feature type="domain" description="CheW-like" evidence="1">
    <location>
        <begin position="3"/>
        <end position="141"/>
    </location>
</feature>
<dbReference type="PANTHER" id="PTHR22617">
    <property type="entry name" value="CHEMOTAXIS SENSOR HISTIDINE KINASE-RELATED"/>
    <property type="match status" value="1"/>
</dbReference>
<accession>A0A0A3HWF6</accession>
<dbReference type="Pfam" id="PF01584">
    <property type="entry name" value="CheW"/>
    <property type="match status" value="1"/>
</dbReference>
<gene>
    <name evidence="2" type="ORF">CD33_16470</name>
</gene>
<dbReference type="GO" id="GO:0005829">
    <property type="term" value="C:cytosol"/>
    <property type="evidence" value="ECO:0007669"/>
    <property type="project" value="TreeGrafter"/>
</dbReference>
<comment type="caution">
    <text evidence="2">The sequence shown here is derived from an EMBL/GenBank/DDBJ whole genome shotgun (WGS) entry which is preliminary data.</text>
</comment>
<dbReference type="InterPro" id="IPR002545">
    <property type="entry name" value="CheW-lke_dom"/>
</dbReference>
<dbReference type="GO" id="GO:0007165">
    <property type="term" value="P:signal transduction"/>
    <property type="evidence" value="ECO:0007669"/>
    <property type="project" value="InterPro"/>
</dbReference>
<keyword evidence="3" id="KW-1185">Reference proteome</keyword>
<name>A0A0A3HWF6_9BACL</name>
<reference evidence="2 3" key="1">
    <citation type="submission" date="2014-02" db="EMBL/GenBank/DDBJ databases">
        <title>Draft genome sequence of Lysinibacillus sinduriensis JCM 15800.</title>
        <authorList>
            <person name="Zhang F."/>
            <person name="Wang G."/>
            <person name="Zhang L."/>
        </authorList>
    </citation>
    <scope>NUCLEOTIDE SEQUENCE [LARGE SCALE GENOMIC DNA]</scope>
    <source>
        <strain evidence="2 3">JCM 15800</strain>
    </source>
</reference>
<dbReference type="Gene3D" id="2.30.30.40">
    <property type="entry name" value="SH3 Domains"/>
    <property type="match status" value="1"/>
</dbReference>
<dbReference type="PANTHER" id="PTHR22617:SF23">
    <property type="entry name" value="CHEMOTAXIS PROTEIN CHEW"/>
    <property type="match status" value="1"/>
</dbReference>
<dbReference type="InterPro" id="IPR036061">
    <property type="entry name" value="CheW-like_dom_sf"/>
</dbReference>
<dbReference type="SUPFAM" id="SSF50341">
    <property type="entry name" value="CheW-like"/>
    <property type="match status" value="1"/>
</dbReference>
<dbReference type="STRING" id="1384057.CD33_16470"/>
<dbReference type="SMART" id="SM00260">
    <property type="entry name" value="CheW"/>
    <property type="match status" value="1"/>
</dbReference>
<evidence type="ECO:0000313" key="2">
    <source>
        <dbReference type="EMBL" id="KGR74678.1"/>
    </source>
</evidence>
<evidence type="ECO:0000259" key="1">
    <source>
        <dbReference type="PROSITE" id="PS50851"/>
    </source>
</evidence>
<proteinExistence type="predicted"/>
<organism evidence="2 3">
    <name type="scientific">Ureibacillus sinduriensis BLB-1 = JCM 15800</name>
    <dbReference type="NCBI Taxonomy" id="1384057"/>
    <lineage>
        <taxon>Bacteria</taxon>
        <taxon>Bacillati</taxon>
        <taxon>Bacillota</taxon>
        <taxon>Bacilli</taxon>
        <taxon>Bacillales</taxon>
        <taxon>Caryophanaceae</taxon>
        <taxon>Ureibacillus</taxon>
    </lineage>
</organism>
<dbReference type="EMBL" id="JPVO01000054">
    <property type="protein sequence ID" value="KGR74678.1"/>
    <property type="molecule type" value="Genomic_DNA"/>
</dbReference>
<dbReference type="PROSITE" id="PS50851">
    <property type="entry name" value="CHEW"/>
    <property type="match status" value="1"/>
</dbReference>
<dbReference type="RefSeq" id="WP_036202145.1">
    <property type="nucleotide sequence ID" value="NZ_AVCY01000002.1"/>
</dbReference>
<dbReference type="Gene3D" id="2.40.50.180">
    <property type="entry name" value="CheA-289, Domain 4"/>
    <property type="match status" value="1"/>
</dbReference>
<dbReference type="eggNOG" id="COG0835">
    <property type="taxonomic scope" value="Bacteria"/>
</dbReference>
<dbReference type="GO" id="GO:0006935">
    <property type="term" value="P:chemotaxis"/>
    <property type="evidence" value="ECO:0007669"/>
    <property type="project" value="InterPro"/>
</dbReference>
<protein>
    <submittedName>
        <fullName evidence="2">Chemotaxis protein CheW</fullName>
    </submittedName>
</protein>
<evidence type="ECO:0000313" key="3">
    <source>
        <dbReference type="Proteomes" id="UP000030408"/>
    </source>
</evidence>
<dbReference type="OrthoDB" id="9787997at2"/>
<dbReference type="AlphaFoldDB" id="A0A0A3HWF6"/>
<dbReference type="InterPro" id="IPR039315">
    <property type="entry name" value="CheW"/>
</dbReference>